<evidence type="ECO:0000259" key="8">
    <source>
        <dbReference type="PROSITE" id="PS50112"/>
    </source>
</evidence>
<dbReference type="InterPro" id="IPR003661">
    <property type="entry name" value="HisK_dim/P_dom"/>
</dbReference>
<sequence length="855" mass="94294">MNVPFVAAAPLQPSAFSLKRLIIVIFKKYRIDWMVRPHLAGVVPLILFAAVMLLLFTRQQESAIRSLLQTRAESLAFIIDRSVGEQAALLRGLATSGTLDRGDLAAFRLEAERLWRIHPEWYTLVLTDRHGPVFNLRIPEGTPLPPLADPASLKQVWESRKFAVGNHPRAYITVRVPVLRQGRVVHTLVAVIHAQLLENIIVASTDTREWDVVVVGPGDAIIASSIPALGLKASLSPSALRREIQRFSPARRRYASPVPIPSTNWHILVLARTEDLEKPFLTKRTTVYLGASAAALLTIFLVWSLSAALSARRETAVLKQEVDKRMRTQAALEESEARFRLLVESSPDAIFVHVDGRFAYLNQATARLLKAPSPDALAGRSIREFIHPDFHGIVDGRLDRLMREKRPVPLLEERYLRMDGIAVAVETSAVPIRYGDADGALVFVRDITERIERETAHDILERQLAQARKMESVGRLAGGVAHDFNNMLSVITGYSELALTRLHPGDALRNDLEEILSAAGRSADIIRQLLAFARRQTAAPVVLNLNDAVEGMLRMLRRLIGEAVELSWSPRTGLWPVRIDPAQVDQIITNLCVNARDAVTDVGKIAIETHNIVVDGSGDGDHPATLEPGEYVMITVTDNGIGMAPETLEKVFEPFFTTKASGRGTGLGMATVYGIVRQNHGFIHVDSELEKGTRVRIFLPRHHADAGPASGDALPEKAPNGRGETVLLVEDEPAILKMGKQLVEGLGYTVLPATGPEEAVTLAAAHPGRIHLLVTDVVMPGMSGRDLAQRLQSTHPDIQVLFVSGYTADIIAHHGVLDDGVTFLQKPFSRKTLAEKLRQLRLREKNDKRRLKAED</sequence>
<dbReference type="RefSeq" id="WP_020878466.1">
    <property type="nucleotide sequence ID" value="NZ_ATHJ01000118.1"/>
</dbReference>
<dbReference type="InterPro" id="IPR003594">
    <property type="entry name" value="HATPase_dom"/>
</dbReference>
<dbReference type="SMART" id="SM00387">
    <property type="entry name" value="HATPase_c"/>
    <property type="match status" value="1"/>
</dbReference>
<reference evidence="9 10" key="1">
    <citation type="journal article" date="2013" name="Genome Announc.">
        <title>Draft genome sequences for three mercury-methylating, sulfate-reducing bacteria.</title>
        <authorList>
            <person name="Brown S.D."/>
            <person name="Hurt R.A.Jr."/>
            <person name="Gilmour C.C."/>
            <person name="Elias D.A."/>
        </authorList>
    </citation>
    <scope>NUCLEOTIDE SEQUENCE [LARGE SCALE GENOMIC DNA]</scope>
    <source>
        <strain evidence="9 10">DSM 2059</strain>
    </source>
</reference>
<dbReference type="Proteomes" id="UP000014977">
    <property type="component" value="Unassembled WGS sequence"/>
</dbReference>
<dbReference type="InterPro" id="IPR013656">
    <property type="entry name" value="PAS_4"/>
</dbReference>
<keyword evidence="5" id="KW-1133">Transmembrane helix</keyword>
<dbReference type="InterPro" id="IPR011006">
    <property type="entry name" value="CheY-like_superfamily"/>
</dbReference>
<dbReference type="Gene3D" id="3.30.450.20">
    <property type="entry name" value="PAS domain"/>
    <property type="match status" value="1"/>
</dbReference>
<evidence type="ECO:0000256" key="4">
    <source>
        <dbReference type="PROSITE-ProRule" id="PRU00169"/>
    </source>
</evidence>
<feature type="transmembrane region" description="Helical" evidence="5">
    <location>
        <begin position="38"/>
        <end position="56"/>
    </location>
</feature>
<dbReference type="SUPFAM" id="SSF52172">
    <property type="entry name" value="CheY-like"/>
    <property type="match status" value="1"/>
</dbReference>
<keyword evidence="10" id="KW-1185">Reference proteome</keyword>
<evidence type="ECO:0000256" key="1">
    <source>
        <dbReference type="ARBA" id="ARBA00000085"/>
    </source>
</evidence>
<dbReference type="OrthoDB" id="9806821at2"/>
<evidence type="ECO:0000256" key="2">
    <source>
        <dbReference type="ARBA" id="ARBA00012438"/>
    </source>
</evidence>
<dbReference type="AlphaFoldDB" id="S7UKB7"/>
<dbReference type="PROSITE" id="PS50112">
    <property type="entry name" value="PAS"/>
    <property type="match status" value="1"/>
</dbReference>
<dbReference type="InterPro" id="IPR036097">
    <property type="entry name" value="HisK_dim/P_sf"/>
</dbReference>
<feature type="transmembrane region" description="Helical" evidence="5">
    <location>
        <begin position="287"/>
        <end position="309"/>
    </location>
</feature>
<proteinExistence type="predicted"/>
<keyword evidence="9" id="KW-0808">Transferase</keyword>
<dbReference type="CDD" id="cd00130">
    <property type="entry name" value="PAS"/>
    <property type="match status" value="1"/>
</dbReference>
<dbReference type="Gene3D" id="3.40.50.2300">
    <property type="match status" value="1"/>
</dbReference>
<dbReference type="eggNOG" id="COG4191">
    <property type="taxonomic scope" value="Bacteria"/>
</dbReference>
<feature type="domain" description="Response regulatory" evidence="7">
    <location>
        <begin position="725"/>
        <end position="841"/>
    </location>
</feature>
<keyword evidence="3 4" id="KW-0597">Phosphoprotein</keyword>
<feature type="domain" description="PAS" evidence="8">
    <location>
        <begin position="335"/>
        <end position="405"/>
    </location>
</feature>
<accession>S7UKB7</accession>
<evidence type="ECO:0000256" key="3">
    <source>
        <dbReference type="ARBA" id="ARBA00022553"/>
    </source>
</evidence>
<dbReference type="SUPFAM" id="SSF47384">
    <property type="entry name" value="Homodimeric domain of signal transducing histidine kinase"/>
    <property type="match status" value="1"/>
</dbReference>
<feature type="modified residue" description="4-aspartylphosphate" evidence="4">
    <location>
        <position position="776"/>
    </location>
</feature>
<evidence type="ECO:0000259" key="7">
    <source>
        <dbReference type="PROSITE" id="PS50110"/>
    </source>
</evidence>
<dbReference type="Pfam" id="PF00072">
    <property type="entry name" value="Response_reg"/>
    <property type="match status" value="1"/>
</dbReference>
<dbReference type="SMART" id="SM00448">
    <property type="entry name" value="REC"/>
    <property type="match status" value="1"/>
</dbReference>
<dbReference type="Gene3D" id="3.30.565.10">
    <property type="entry name" value="Histidine kinase-like ATPase, C-terminal domain"/>
    <property type="match status" value="1"/>
</dbReference>
<dbReference type="InterPro" id="IPR005467">
    <property type="entry name" value="His_kinase_dom"/>
</dbReference>
<evidence type="ECO:0000313" key="9">
    <source>
        <dbReference type="EMBL" id="EPR34249.1"/>
    </source>
</evidence>
<dbReference type="PATRIC" id="fig|1121405.3.peg.3857"/>
<gene>
    <name evidence="9" type="ORF">dsmv_3333</name>
</gene>
<dbReference type="InterPro" id="IPR004358">
    <property type="entry name" value="Sig_transdc_His_kin-like_C"/>
</dbReference>
<dbReference type="InterPro" id="IPR036890">
    <property type="entry name" value="HATPase_C_sf"/>
</dbReference>
<dbReference type="CDD" id="cd00082">
    <property type="entry name" value="HisKA"/>
    <property type="match status" value="1"/>
</dbReference>
<dbReference type="Pfam" id="PF02518">
    <property type="entry name" value="HATPase_c"/>
    <property type="match status" value="1"/>
</dbReference>
<dbReference type="SUPFAM" id="SSF55874">
    <property type="entry name" value="ATPase domain of HSP90 chaperone/DNA topoisomerase II/histidine kinase"/>
    <property type="match status" value="1"/>
</dbReference>
<dbReference type="SMART" id="SM00091">
    <property type="entry name" value="PAS"/>
    <property type="match status" value="1"/>
</dbReference>
<keyword evidence="5" id="KW-0472">Membrane</keyword>
<dbReference type="GO" id="GO:0000155">
    <property type="term" value="F:phosphorelay sensor kinase activity"/>
    <property type="evidence" value="ECO:0007669"/>
    <property type="project" value="InterPro"/>
</dbReference>
<dbReference type="PANTHER" id="PTHR43065:SF42">
    <property type="entry name" value="TWO-COMPONENT SENSOR PPRA"/>
    <property type="match status" value="1"/>
</dbReference>
<comment type="catalytic activity">
    <reaction evidence="1">
        <text>ATP + protein L-histidine = ADP + protein N-phospho-L-histidine.</text>
        <dbReference type="EC" id="2.7.13.3"/>
    </reaction>
</comment>
<dbReference type="SUPFAM" id="SSF55785">
    <property type="entry name" value="PYP-like sensor domain (PAS domain)"/>
    <property type="match status" value="1"/>
</dbReference>
<feature type="domain" description="Histidine kinase" evidence="6">
    <location>
        <begin position="479"/>
        <end position="703"/>
    </location>
</feature>
<dbReference type="EC" id="2.7.13.3" evidence="2"/>
<dbReference type="NCBIfam" id="TIGR00229">
    <property type="entry name" value="sensory_box"/>
    <property type="match status" value="1"/>
</dbReference>
<dbReference type="PROSITE" id="PS50109">
    <property type="entry name" value="HIS_KIN"/>
    <property type="match status" value="1"/>
</dbReference>
<dbReference type="SMART" id="SM00388">
    <property type="entry name" value="HisKA"/>
    <property type="match status" value="1"/>
</dbReference>
<dbReference type="Pfam" id="PF08448">
    <property type="entry name" value="PAS_4"/>
    <property type="match status" value="1"/>
</dbReference>
<dbReference type="PRINTS" id="PR00344">
    <property type="entry name" value="BCTRLSENSOR"/>
</dbReference>
<dbReference type="PANTHER" id="PTHR43065">
    <property type="entry name" value="SENSOR HISTIDINE KINASE"/>
    <property type="match status" value="1"/>
</dbReference>
<dbReference type="InterPro" id="IPR001789">
    <property type="entry name" value="Sig_transdc_resp-reg_receiver"/>
</dbReference>
<dbReference type="InterPro" id="IPR000014">
    <property type="entry name" value="PAS"/>
</dbReference>
<organism evidence="9 10">
    <name type="scientific">Desulfococcus multivorans DSM 2059</name>
    <dbReference type="NCBI Taxonomy" id="1121405"/>
    <lineage>
        <taxon>Bacteria</taxon>
        <taxon>Pseudomonadati</taxon>
        <taxon>Thermodesulfobacteriota</taxon>
        <taxon>Desulfobacteria</taxon>
        <taxon>Desulfobacterales</taxon>
        <taxon>Desulfococcaceae</taxon>
        <taxon>Desulfococcus</taxon>
    </lineage>
</organism>
<dbReference type="EMBL" id="ATHJ01000118">
    <property type="protein sequence ID" value="EPR34249.1"/>
    <property type="molecule type" value="Genomic_DNA"/>
</dbReference>
<keyword evidence="5" id="KW-0812">Transmembrane</keyword>
<evidence type="ECO:0000313" key="10">
    <source>
        <dbReference type="Proteomes" id="UP000014977"/>
    </source>
</evidence>
<name>S7UKB7_DESML</name>
<dbReference type="STRING" id="897.B2D07_19965"/>
<comment type="caution">
    <text evidence="9">The sequence shown here is derived from an EMBL/GenBank/DDBJ whole genome shotgun (WGS) entry which is preliminary data.</text>
</comment>
<evidence type="ECO:0000259" key="6">
    <source>
        <dbReference type="PROSITE" id="PS50109"/>
    </source>
</evidence>
<protein>
    <recommendedName>
        <fullName evidence="2">histidine kinase</fullName>
        <ecNumber evidence="2">2.7.13.3</ecNumber>
    </recommendedName>
</protein>
<dbReference type="PROSITE" id="PS50110">
    <property type="entry name" value="RESPONSE_REGULATORY"/>
    <property type="match status" value="1"/>
</dbReference>
<dbReference type="Gene3D" id="1.10.287.130">
    <property type="match status" value="1"/>
</dbReference>
<dbReference type="Pfam" id="PF00512">
    <property type="entry name" value="HisKA"/>
    <property type="match status" value="1"/>
</dbReference>
<evidence type="ECO:0000256" key="5">
    <source>
        <dbReference type="SAM" id="Phobius"/>
    </source>
</evidence>
<keyword evidence="9" id="KW-0418">Kinase</keyword>
<dbReference type="InterPro" id="IPR001610">
    <property type="entry name" value="PAC"/>
</dbReference>
<dbReference type="InterPro" id="IPR035965">
    <property type="entry name" value="PAS-like_dom_sf"/>
</dbReference>
<dbReference type="SMART" id="SM00086">
    <property type="entry name" value="PAC"/>
    <property type="match status" value="1"/>
</dbReference>